<dbReference type="PANTHER" id="PTHR10584">
    <property type="entry name" value="SUGAR KINASE"/>
    <property type="match status" value="1"/>
</dbReference>
<dbReference type="NCBIfam" id="NF008353">
    <property type="entry name" value="PRK11142.1"/>
    <property type="match status" value="1"/>
</dbReference>
<feature type="binding site" evidence="12">
    <location>
        <position position="291"/>
    </location>
    <ligand>
        <name>K(+)</name>
        <dbReference type="ChEBI" id="CHEBI:29103"/>
    </ligand>
</feature>
<keyword evidence="9 12" id="KW-0460">Magnesium</keyword>
<keyword evidence="10 12" id="KW-0630">Potassium</keyword>
<feature type="binding site" evidence="12">
    <location>
        <position position="246"/>
    </location>
    <ligand>
        <name>K(+)</name>
        <dbReference type="ChEBI" id="CHEBI:29103"/>
    </ligand>
</feature>
<keyword evidence="11 12" id="KW-0119">Carbohydrate metabolism</keyword>
<feature type="binding site" evidence="12">
    <location>
        <position position="252"/>
    </location>
    <ligand>
        <name>substrate</name>
    </ligand>
</feature>
<evidence type="ECO:0000313" key="14">
    <source>
        <dbReference type="EMBL" id="RGN89219.1"/>
    </source>
</evidence>
<dbReference type="PROSITE" id="PS00583">
    <property type="entry name" value="PFKB_KINASES_1"/>
    <property type="match status" value="1"/>
</dbReference>
<name>A0A3E4RPE4_BACUN</name>
<organism evidence="14 15">
    <name type="scientific">Bacteroides uniformis</name>
    <dbReference type="NCBI Taxonomy" id="820"/>
    <lineage>
        <taxon>Bacteria</taxon>
        <taxon>Pseudomonadati</taxon>
        <taxon>Bacteroidota</taxon>
        <taxon>Bacteroidia</taxon>
        <taxon>Bacteroidales</taxon>
        <taxon>Bacteroidaceae</taxon>
        <taxon>Bacteroides</taxon>
    </lineage>
</organism>
<sequence length="298" mass="31941">MKKIIVIGSSNVDMVVRTSHLPAPGETILGGEFFMNQGGKGANQAVAIKRLGGNLIFMAKLGNDVLGRQSVGYFKKEGIDTRYIALDEDSASGVALISVDDHAENSIVVASGANMLLNEQDVDKMLEEMCEGDILLMQLEIPLQTVEYAARKAFGKGVKVVLNPAPARSLPKELFRHLYMVTPNRIEAEMLTGIKIANDADVEKVAEEICAMGVKNVIITLGSKGCLIREEGVSYRIDAFKVEPIDTTAAGDTFNGALCVGLSEGMDLKQAAVMASKASSIAVTRMGAQSSIPYREEL</sequence>
<evidence type="ECO:0000256" key="5">
    <source>
        <dbReference type="ARBA" id="ARBA00022723"/>
    </source>
</evidence>
<dbReference type="GO" id="GO:0046872">
    <property type="term" value="F:metal ion binding"/>
    <property type="evidence" value="ECO:0007669"/>
    <property type="project" value="UniProtKB-KW"/>
</dbReference>
<comment type="function">
    <text evidence="12">Catalyzes the phosphorylation of ribose at O-5 in a reaction requiring ATP and magnesium. The resulting D-ribose-5-phosphate can then be used either for sythesis of nucleotides, histidine, and tryptophan, or as a component of the pentose phosphate pathway.</text>
</comment>
<dbReference type="SUPFAM" id="SSF53613">
    <property type="entry name" value="Ribokinase-like"/>
    <property type="match status" value="1"/>
</dbReference>
<evidence type="ECO:0000256" key="9">
    <source>
        <dbReference type="ARBA" id="ARBA00022842"/>
    </source>
</evidence>
<dbReference type="GO" id="GO:0019303">
    <property type="term" value="P:D-ribose catabolic process"/>
    <property type="evidence" value="ECO:0007669"/>
    <property type="project" value="UniProtKB-UniRule"/>
</dbReference>
<feature type="binding site" evidence="12">
    <location>
        <position position="184"/>
    </location>
    <ligand>
        <name>ATP</name>
        <dbReference type="ChEBI" id="CHEBI:30616"/>
    </ligand>
</feature>
<comment type="pathway">
    <text evidence="12">Carbohydrate metabolism; D-ribose degradation; D-ribose 5-phosphate from beta-D-ribopyranose: step 2/2.</text>
</comment>
<dbReference type="PANTHER" id="PTHR10584:SF166">
    <property type="entry name" value="RIBOKINASE"/>
    <property type="match status" value="1"/>
</dbReference>
<dbReference type="EC" id="2.7.1.15" evidence="2 12"/>
<dbReference type="NCBIfam" id="TIGR02152">
    <property type="entry name" value="D_ribokin_bact"/>
    <property type="match status" value="1"/>
</dbReference>
<dbReference type="InterPro" id="IPR011611">
    <property type="entry name" value="PfkB_dom"/>
</dbReference>
<feature type="binding site" evidence="12">
    <location>
        <begin position="11"/>
        <end position="13"/>
    </location>
    <ligand>
        <name>substrate</name>
    </ligand>
</feature>
<dbReference type="UniPathway" id="UPA00916">
    <property type="reaction ID" value="UER00889"/>
</dbReference>
<dbReference type="InterPro" id="IPR002139">
    <property type="entry name" value="Ribo/fructo_kinase"/>
</dbReference>
<feature type="binding site" evidence="12">
    <location>
        <position position="285"/>
    </location>
    <ligand>
        <name>K(+)</name>
        <dbReference type="ChEBI" id="CHEBI:29103"/>
    </ligand>
</feature>
<feature type="binding site" evidence="12">
    <location>
        <position position="248"/>
    </location>
    <ligand>
        <name>K(+)</name>
        <dbReference type="ChEBI" id="CHEBI:29103"/>
    </ligand>
</feature>
<evidence type="ECO:0000259" key="13">
    <source>
        <dbReference type="Pfam" id="PF00294"/>
    </source>
</evidence>
<proteinExistence type="inferred from homology"/>
<evidence type="ECO:0000256" key="12">
    <source>
        <dbReference type="HAMAP-Rule" id="MF_01987"/>
    </source>
</evidence>
<evidence type="ECO:0000256" key="1">
    <source>
        <dbReference type="ARBA" id="ARBA00005380"/>
    </source>
</evidence>
<dbReference type="InterPro" id="IPR002173">
    <property type="entry name" value="Carboh/pur_kinase_PfkB_CS"/>
</dbReference>
<evidence type="ECO:0000313" key="15">
    <source>
        <dbReference type="Proteomes" id="UP000260759"/>
    </source>
</evidence>
<feature type="binding site" evidence="12">
    <location>
        <position position="287"/>
    </location>
    <ligand>
        <name>K(+)</name>
        <dbReference type="ChEBI" id="CHEBI:29103"/>
    </ligand>
</feature>
<dbReference type="InterPro" id="IPR011877">
    <property type="entry name" value="Ribokinase"/>
</dbReference>
<gene>
    <name evidence="12 14" type="primary">rbsK</name>
    <name evidence="14" type="ORF">DXB37_19790</name>
</gene>
<feature type="domain" description="Carbohydrate kinase PfkB" evidence="13">
    <location>
        <begin position="1"/>
        <end position="293"/>
    </location>
</feature>
<comment type="caution">
    <text evidence="12">Lacks conserved residue(s) required for the propagation of feature annotation.</text>
</comment>
<dbReference type="EMBL" id="QSVA01000027">
    <property type="protein sequence ID" value="RGN89219.1"/>
    <property type="molecule type" value="Genomic_DNA"/>
</dbReference>
<reference evidence="14 15" key="1">
    <citation type="submission" date="2018-08" db="EMBL/GenBank/DDBJ databases">
        <title>A genome reference for cultivated species of the human gut microbiota.</title>
        <authorList>
            <person name="Zou Y."/>
            <person name="Xue W."/>
            <person name="Luo G."/>
        </authorList>
    </citation>
    <scope>NUCLEOTIDE SEQUENCE [LARGE SCALE GENOMIC DNA]</scope>
    <source>
        <strain evidence="14 15">OM03-4</strain>
    </source>
</reference>
<comment type="similarity">
    <text evidence="12">Belongs to the carbohydrate kinase PfkB family. Ribokinase subfamily.</text>
</comment>
<dbReference type="HAMAP" id="MF_01987">
    <property type="entry name" value="Ribokinase"/>
    <property type="match status" value="1"/>
</dbReference>
<dbReference type="AlphaFoldDB" id="A0A3E4RPE4"/>
<comment type="activity regulation">
    <text evidence="12">Activated by a monovalent cation that binds near, but not in, the active site. The most likely occupant of the site in vivo is potassium. Ion binding induces a conformational change that may alter substrate affinity.</text>
</comment>
<feature type="binding site" evidence="12">
    <location>
        <begin position="251"/>
        <end position="252"/>
    </location>
    <ligand>
        <name>ATP</name>
        <dbReference type="ChEBI" id="CHEBI:30616"/>
    </ligand>
</feature>
<evidence type="ECO:0000256" key="8">
    <source>
        <dbReference type="ARBA" id="ARBA00022840"/>
    </source>
</evidence>
<evidence type="ECO:0000256" key="10">
    <source>
        <dbReference type="ARBA" id="ARBA00022958"/>
    </source>
</evidence>
<evidence type="ECO:0000256" key="3">
    <source>
        <dbReference type="ARBA" id="ARBA00016943"/>
    </source>
</evidence>
<evidence type="ECO:0000256" key="2">
    <source>
        <dbReference type="ARBA" id="ARBA00012035"/>
    </source>
</evidence>
<comment type="cofactor">
    <cofactor evidence="12">
        <name>Mg(2+)</name>
        <dbReference type="ChEBI" id="CHEBI:18420"/>
    </cofactor>
    <text evidence="12">Requires a divalent cation, most likely magnesium in vivo, as an electrophilic catalyst to aid phosphoryl group transfer. It is the chelate of the metal and the nucleotide that is the actual substrate.</text>
</comment>
<comment type="subcellular location">
    <subcellularLocation>
        <location evidence="12">Cytoplasm</location>
    </subcellularLocation>
</comment>
<dbReference type="GO" id="GO:0004747">
    <property type="term" value="F:ribokinase activity"/>
    <property type="evidence" value="ECO:0007669"/>
    <property type="project" value="UniProtKB-UniRule"/>
</dbReference>
<dbReference type="Gene3D" id="3.40.1190.20">
    <property type="match status" value="1"/>
</dbReference>
<dbReference type="GO" id="GO:0005524">
    <property type="term" value="F:ATP binding"/>
    <property type="evidence" value="ECO:0007669"/>
    <property type="project" value="UniProtKB-UniRule"/>
</dbReference>
<feature type="binding site" evidence="12">
    <location>
        <begin position="220"/>
        <end position="225"/>
    </location>
    <ligand>
        <name>ATP</name>
        <dbReference type="ChEBI" id="CHEBI:30616"/>
    </ligand>
</feature>
<feature type="binding site" evidence="12">
    <location>
        <position position="282"/>
    </location>
    <ligand>
        <name>K(+)</name>
        <dbReference type="ChEBI" id="CHEBI:29103"/>
    </ligand>
</feature>
<keyword evidence="5 12" id="KW-0479">Metal-binding</keyword>
<comment type="similarity">
    <text evidence="1">Belongs to the carbohydrate kinase pfkB family.</text>
</comment>
<comment type="caution">
    <text evidence="14">The sequence shown here is derived from an EMBL/GenBank/DDBJ whole genome shotgun (WGS) entry which is preliminary data.</text>
</comment>
<evidence type="ECO:0000256" key="6">
    <source>
        <dbReference type="ARBA" id="ARBA00022741"/>
    </source>
</evidence>
<dbReference type="PRINTS" id="PR00990">
    <property type="entry name" value="RIBOKINASE"/>
</dbReference>
<keyword evidence="4 12" id="KW-0808">Transferase</keyword>
<feature type="binding site" evidence="12">
    <location>
        <begin position="39"/>
        <end position="43"/>
    </location>
    <ligand>
        <name>substrate</name>
    </ligand>
</feature>
<keyword evidence="7 12" id="KW-0418">Kinase</keyword>
<dbReference type="Proteomes" id="UP000260759">
    <property type="component" value="Unassembled WGS sequence"/>
</dbReference>
<keyword evidence="8 12" id="KW-0067">ATP-binding</keyword>
<dbReference type="CDD" id="cd01174">
    <property type="entry name" value="ribokinase"/>
    <property type="match status" value="1"/>
</dbReference>
<feature type="active site" description="Proton acceptor" evidence="12">
    <location>
        <position position="252"/>
    </location>
</feature>
<dbReference type="InterPro" id="IPR029056">
    <property type="entry name" value="Ribokinase-like"/>
</dbReference>
<evidence type="ECO:0000256" key="7">
    <source>
        <dbReference type="ARBA" id="ARBA00022777"/>
    </source>
</evidence>
<feature type="binding site" evidence="12">
    <location>
        <position position="140"/>
    </location>
    <ligand>
        <name>substrate</name>
    </ligand>
</feature>
<dbReference type="RefSeq" id="WP_117601550.1">
    <property type="nucleotide sequence ID" value="NZ_BAABZM010000001.1"/>
</dbReference>
<evidence type="ECO:0000256" key="11">
    <source>
        <dbReference type="ARBA" id="ARBA00023277"/>
    </source>
</evidence>
<comment type="subunit">
    <text evidence="12">Homodimer.</text>
</comment>
<protein>
    <recommendedName>
        <fullName evidence="3 12">Ribokinase</fullName>
        <shortName evidence="12">RK</shortName>
        <ecNumber evidence="2 12">2.7.1.15</ecNumber>
    </recommendedName>
</protein>
<accession>A0A3E4RPE4</accession>
<dbReference type="GO" id="GO:0005829">
    <property type="term" value="C:cytosol"/>
    <property type="evidence" value="ECO:0007669"/>
    <property type="project" value="TreeGrafter"/>
</dbReference>
<evidence type="ECO:0000256" key="4">
    <source>
        <dbReference type="ARBA" id="ARBA00022679"/>
    </source>
</evidence>
<keyword evidence="12" id="KW-0963">Cytoplasm</keyword>
<keyword evidence="6 12" id="KW-0547">Nucleotide-binding</keyword>
<comment type="catalytic activity">
    <reaction evidence="12">
        <text>D-ribose + ATP = D-ribose 5-phosphate + ADP + H(+)</text>
        <dbReference type="Rhea" id="RHEA:13697"/>
        <dbReference type="ChEBI" id="CHEBI:15378"/>
        <dbReference type="ChEBI" id="CHEBI:30616"/>
        <dbReference type="ChEBI" id="CHEBI:47013"/>
        <dbReference type="ChEBI" id="CHEBI:78346"/>
        <dbReference type="ChEBI" id="CHEBI:456216"/>
        <dbReference type="EC" id="2.7.1.15"/>
    </reaction>
</comment>
<dbReference type="Pfam" id="PF00294">
    <property type="entry name" value="PfkB"/>
    <property type="match status" value="1"/>
</dbReference>